<dbReference type="PANTHER" id="PTHR30037">
    <property type="entry name" value="DNA-3-METHYLADENINE GLYCOSYLASE 1"/>
    <property type="match status" value="1"/>
</dbReference>
<dbReference type="EMBL" id="FXAY01000006">
    <property type="protein sequence ID" value="SMG46790.1"/>
    <property type="molecule type" value="Genomic_DNA"/>
</dbReference>
<keyword evidence="3" id="KW-1185">Reference proteome</keyword>
<feature type="binding site" evidence="1">
    <location>
        <position position="189"/>
    </location>
    <ligand>
        <name>Zn(2+)</name>
        <dbReference type="ChEBI" id="CHEBI:29105"/>
    </ligand>
</feature>
<dbReference type="GO" id="GO:0008725">
    <property type="term" value="F:DNA-3-methyladenine glycosylase activity"/>
    <property type="evidence" value="ECO:0007669"/>
    <property type="project" value="InterPro"/>
</dbReference>
<organism evidence="2 3">
    <name type="scientific">Agreia pratensis</name>
    <dbReference type="NCBI Taxonomy" id="150121"/>
    <lineage>
        <taxon>Bacteria</taxon>
        <taxon>Bacillati</taxon>
        <taxon>Actinomycetota</taxon>
        <taxon>Actinomycetes</taxon>
        <taxon>Micrococcales</taxon>
        <taxon>Microbacteriaceae</taxon>
        <taxon>Agreia</taxon>
    </lineage>
</organism>
<name>A0A1X7KZF9_9MICO</name>
<gene>
    <name evidence="2" type="ORF">SAMN06296010_3127</name>
</gene>
<dbReference type="STRING" id="150121.SAMN06296010_3127"/>
<keyword evidence="1" id="KW-0862">Zinc</keyword>
<dbReference type="Pfam" id="PF03352">
    <property type="entry name" value="Adenine_glyco"/>
    <property type="match status" value="1"/>
</dbReference>
<dbReference type="GO" id="GO:0006284">
    <property type="term" value="P:base-excision repair"/>
    <property type="evidence" value="ECO:0007669"/>
    <property type="project" value="InterPro"/>
</dbReference>
<feature type="binding site" evidence="1">
    <location>
        <position position="14"/>
    </location>
    <ligand>
        <name>Zn(2+)</name>
        <dbReference type="ChEBI" id="CHEBI:29105"/>
    </ligand>
</feature>
<keyword evidence="1" id="KW-0479">Metal-binding</keyword>
<dbReference type="SUPFAM" id="SSF48150">
    <property type="entry name" value="DNA-glycosylase"/>
    <property type="match status" value="1"/>
</dbReference>
<evidence type="ECO:0000256" key="1">
    <source>
        <dbReference type="PIRSR" id="PIRSR605019-1"/>
    </source>
</evidence>
<feature type="binding site" evidence="1">
    <location>
        <position position="27"/>
    </location>
    <ligand>
        <name>Zn(2+)</name>
        <dbReference type="ChEBI" id="CHEBI:29105"/>
    </ligand>
</feature>
<proteinExistence type="predicted"/>
<dbReference type="Proteomes" id="UP000193244">
    <property type="component" value="Unassembled WGS sequence"/>
</dbReference>
<dbReference type="InterPro" id="IPR011257">
    <property type="entry name" value="DNA_glycosylase"/>
</dbReference>
<dbReference type="RefSeq" id="WP_176223387.1">
    <property type="nucleotide sequence ID" value="NZ_FXAY01000006.1"/>
</dbReference>
<dbReference type="AlphaFoldDB" id="A0A1X7KZF9"/>
<evidence type="ECO:0000313" key="2">
    <source>
        <dbReference type="EMBL" id="SMG46790.1"/>
    </source>
</evidence>
<evidence type="ECO:0000313" key="3">
    <source>
        <dbReference type="Proteomes" id="UP000193244"/>
    </source>
</evidence>
<dbReference type="GO" id="GO:0046872">
    <property type="term" value="F:metal ion binding"/>
    <property type="evidence" value="ECO:0007669"/>
    <property type="project" value="UniProtKB-KW"/>
</dbReference>
<dbReference type="Gene3D" id="1.10.340.30">
    <property type="entry name" value="Hypothetical protein, domain 2"/>
    <property type="match status" value="1"/>
</dbReference>
<accession>A0A1X7KZF9</accession>
<sequence length="199" mass="21611">MDAIITGVDGVTRCGWAHSAPEMLPYHDDEWGRQLHGDRALFEKLCLETFQSGLSWITILRKREAFRAAFASFDIDRVAAFDDGDVERLLTDARIVRNRAKITASIANARATKFLVDAQPGALDALLWGFAPPRRTVAPESYAQVPSSTPFSAAASAALKKLGYRFVGPTTMYALMQYAGLVNDHAAGCHLAVGEPGAL</sequence>
<feature type="binding site" evidence="1">
    <location>
        <position position="185"/>
    </location>
    <ligand>
        <name>Zn(2+)</name>
        <dbReference type="ChEBI" id="CHEBI:29105"/>
    </ligand>
</feature>
<protein>
    <submittedName>
        <fullName evidence="2">DNA-3-methyladenine glycosylase I</fullName>
    </submittedName>
</protein>
<reference evidence="3" key="1">
    <citation type="submission" date="2017-04" db="EMBL/GenBank/DDBJ databases">
        <authorList>
            <person name="Varghese N."/>
            <person name="Submissions S."/>
        </authorList>
    </citation>
    <scope>NUCLEOTIDE SEQUENCE [LARGE SCALE GENOMIC DNA]</scope>
    <source>
        <strain evidence="3">VKM Ac-2510</strain>
    </source>
</reference>
<dbReference type="InterPro" id="IPR005019">
    <property type="entry name" value="Adenine_glyco"/>
</dbReference>
<dbReference type="PANTHER" id="PTHR30037:SF4">
    <property type="entry name" value="DNA-3-METHYLADENINE GLYCOSYLASE I"/>
    <property type="match status" value="1"/>
</dbReference>
<dbReference type="InterPro" id="IPR052891">
    <property type="entry name" value="DNA-3mA_glycosylase"/>
</dbReference>